<reference evidence="2 3" key="1">
    <citation type="submission" date="2020-12" db="EMBL/GenBank/DDBJ databases">
        <title>Sphingomonas sp.</title>
        <authorList>
            <person name="Kim M.K."/>
        </authorList>
    </citation>
    <scope>NUCLEOTIDE SEQUENCE [LARGE SCALE GENOMIC DNA]</scope>
    <source>
        <strain evidence="2 3">BT552</strain>
    </source>
</reference>
<dbReference type="PROSITE" id="PS50297">
    <property type="entry name" value="ANK_REP_REGION"/>
    <property type="match status" value="1"/>
</dbReference>
<dbReference type="InterPro" id="IPR052391">
    <property type="entry name" value="E3_Ligase-Neurotoxin"/>
</dbReference>
<protein>
    <submittedName>
        <fullName evidence="2">Ankyrin repeat domain-containing protein</fullName>
    </submittedName>
</protein>
<dbReference type="Pfam" id="PF13637">
    <property type="entry name" value="Ank_4"/>
    <property type="match status" value="1"/>
</dbReference>
<dbReference type="PANTHER" id="PTHR24133">
    <property type="entry name" value="ANKYRIN DOMAIN-CONTAINING"/>
    <property type="match status" value="1"/>
</dbReference>
<feature type="repeat" description="ANK" evidence="1">
    <location>
        <begin position="158"/>
        <end position="190"/>
    </location>
</feature>
<keyword evidence="1" id="KW-0040">ANK repeat</keyword>
<dbReference type="RefSeq" id="WP_204194047.1">
    <property type="nucleotide sequence ID" value="NZ_JAFEMC010000001.1"/>
</dbReference>
<name>A0ABS2D2Z1_9SPHN</name>
<evidence type="ECO:0000256" key="1">
    <source>
        <dbReference type="PROSITE-ProRule" id="PRU00023"/>
    </source>
</evidence>
<proteinExistence type="predicted"/>
<dbReference type="EMBL" id="JAFEMC010000001">
    <property type="protein sequence ID" value="MBM6575289.1"/>
    <property type="molecule type" value="Genomic_DNA"/>
</dbReference>
<dbReference type="PROSITE" id="PS50088">
    <property type="entry name" value="ANK_REPEAT"/>
    <property type="match status" value="1"/>
</dbReference>
<dbReference type="SUPFAM" id="SSF48403">
    <property type="entry name" value="Ankyrin repeat"/>
    <property type="match status" value="1"/>
</dbReference>
<dbReference type="Gene3D" id="1.25.40.20">
    <property type="entry name" value="Ankyrin repeat-containing domain"/>
    <property type="match status" value="1"/>
</dbReference>
<dbReference type="Proteomes" id="UP000763641">
    <property type="component" value="Unassembled WGS sequence"/>
</dbReference>
<accession>A0ABS2D2Z1</accession>
<dbReference type="InterPro" id="IPR036770">
    <property type="entry name" value="Ankyrin_rpt-contain_sf"/>
</dbReference>
<dbReference type="PANTHER" id="PTHR24133:SF40">
    <property type="entry name" value="ANKYRIN REPEAT DOMAIN 44"/>
    <property type="match status" value="1"/>
</dbReference>
<gene>
    <name evidence="2" type="ORF">ILT43_02820</name>
</gene>
<evidence type="ECO:0000313" key="3">
    <source>
        <dbReference type="Proteomes" id="UP000763641"/>
    </source>
</evidence>
<sequence>MTANARCFPADTALPDAAMLQRAGLGQSARDLGEALLAGDLDTAGRLLNADPALAKAGIDDRRDMLTLAVASCKPEAIDFLRRAGAPADGLNGEGYPLRLALNANDPALAHRLLLLGASATPLAAPLGPMRDAIARNSVGAVTMLLDFHADPDAMSGSGKRPLHIALDMERFRIAELLLAKGADPFAIDVGGANLGTSASTPMLTDSQEDREAQQRLKARLPTLGWPDPAPDPRTVRRLALDGAWPPAGARGAKRVPQKVLALIAANAKDGASVQ</sequence>
<evidence type="ECO:0000313" key="2">
    <source>
        <dbReference type="EMBL" id="MBM6575289.1"/>
    </source>
</evidence>
<keyword evidence="3" id="KW-1185">Reference proteome</keyword>
<dbReference type="InterPro" id="IPR002110">
    <property type="entry name" value="Ankyrin_rpt"/>
</dbReference>
<comment type="caution">
    <text evidence="2">The sequence shown here is derived from an EMBL/GenBank/DDBJ whole genome shotgun (WGS) entry which is preliminary data.</text>
</comment>
<organism evidence="2 3">
    <name type="scientific">Sphingomonas longa</name>
    <dbReference type="NCBI Taxonomy" id="2778730"/>
    <lineage>
        <taxon>Bacteria</taxon>
        <taxon>Pseudomonadati</taxon>
        <taxon>Pseudomonadota</taxon>
        <taxon>Alphaproteobacteria</taxon>
        <taxon>Sphingomonadales</taxon>
        <taxon>Sphingomonadaceae</taxon>
        <taxon>Sphingomonas</taxon>
    </lineage>
</organism>